<dbReference type="SUPFAM" id="SSF55874">
    <property type="entry name" value="ATPase domain of HSP90 chaperone/DNA topoisomerase II/histidine kinase"/>
    <property type="match status" value="1"/>
</dbReference>
<feature type="modified residue" description="4-aspartylphosphate" evidence="9">
    <location>
        <position position="58"/>
    </location>
</feature>
<evidence type="ECO:0000256" key="4">
    <source>
        <dbReference type="ARBA" id="ARBA00022679"/>
    </source>
</evidence>
<keyword evidence="5" id="KW-0547">Nucleotide-binding</keyword>
<dbReference type="InterPro" id="IPR036097">
    <property type="entry name" value="HisK_dim/P_sf"/>
</dbReference>
<dbReference type="PROSITE" id="PS50112">
    <property type="entry name" value="PAS"/>
    <property type="match status" value="1"/>
</dbReference>
<dbReference type="PRINTS" id="PR00344">
    <property type="entry name" value="BCTRLSENSOR"/>
</dbReference>
<dbReference type="PROSITE" id="PS50110">
    <property type="entry name" value="RESPONSE_REGULATORY"/>
    <property type="match status" value="2"/>
</dbReference>
<gene>
    <name evidence="14" type="ORF">ENS29_04405</name>
</gene>
<evidence type="ECO:0000256" key="5">
    <source>
        <dbReference type="ARBA" id="ARBA00022741"/>
    </source>
</evidence>
<evidence type="ECO:0000256" key="9">
    <source>
        <dbReference type="PROSITE-ProRule" id="PRU00169"/>
    </source>
</evidence>
<evidence type="ECO:0000256" key="8">
    <source>
        <dbReference type="ARBA" id="ARBA00023012"/>
    </source>
</evidence>
<dbReference type="SMART" id="SM00448">
    <property type="entry name" value="REC"/>
    <property type="match status" value="2"/>
</dbReference>
<dbReference type="Pfam" id="PF00512">
    <property type="entry name" value="HisKA"/>
    <property type="match status" value="1"/>
</dbReference>
<evidence type="ECO:0000259" key="11">
    <source>
        <dbReference type="PROSITE" id="PS50110"/>
    </source>
</evidence>
<keyword evidence="3 9" id="KW-0597">Phosphoprotein</keyword>
<dbReference type="NCBIfam" id="TIGR00229">
    <property type="entry name" value="sensory_box"/>
    <property type="match status" value="1"/>
</dbReference>
<dbReference type="SMART" id="SM00091">
    <property type="entry name" value="PAS"/>
    <property type="match status" value="1"/>
</dbReference>
<dbReference type="SUPFAM" id="SSF47384">
    <property type="entry name" value="Homodimeric domain of signal transducing histidine kinase"/>
    <property type="match status" value="1"/>
</dbReference>
<dbReference type="GO" id="GO:0000155">
    <property type="term" value="F:phosphorelay sensor kinase activity"/>
    <property type="evidence" value="ECO:0007669"/>
    <property type="project" value="InterPro"/>
</dbReference>
<evidence type="ECO:0000256" key="6">
    <source>
        <dbReference type="ARBA" id="ARBA00022777"/>
    </source>
</evidence>
<dbReference type="Gene3D" id="3.30.450.20">
    <property type="entry name" value="PAS domain"/>
    <property type="match status" value="1"/>
</dbReference>
<feature type="domain" description="PAS" evidence="12">
    <location>
        <begin position="143"/>
        <end position="214"/>
    </location>
</feature>
<dbReference type="InterPro" id="IPR011006">
    <property type="entry name" value="CheY-like_superfamily"/>
</dbReference>
<evidence type="ECO:0000259" key="10">
    <source>
        <dbReference type="PROSITE" id="PS50109"/>
    </source>
</evidence>
<evidence type="ECO:0000313" key="14">
    <source>
        <dbReference type="EMBL" id="HGU32081.1"/>
    </source>
</evidence>
<dbReference type="InterPro" id="IPR001789">
    <property type="entry name" value="Sig_transdc_resp-reg_receiver"/>
</dbReference>
<dbReference type="SUPFAM" id="SSF55785">
    <property type="entry name" value="PYP-like sensor domain (PAS domain)"/>
    <property type="match status" value="1"/>
</dbReference>
<organism evidence="14">
    <name type="scientific">Desulfatirhabdium butyrativorans</name>
    <dbReference type="NCBI Taxonomy" id="340467"/>
    <lineage>
        <taxon>Bacteria</taxon>
        <taxon>Pseudomonadati</taxon>
        <taxon>Thermodesulfobacteriota</taxon>
        <taxon>Desulfobacteria</taxon>
        <taxon>Desulfobacterales</taxon>
        <taxon>Desulfatirhabdiaceae</taxon>
        <taxon>Desulfatirhabdium</taxon>
    </lineage>
</organism>
<evidence type="ECO:0000256" key="1">
    <source>
        <dbReference type="ARBA" id="ARBA00000085"/>
    </source>
</evidence>
<dbReference type="SMART" id="SM00387">
    <property type="entry name" value="HATPase_c"/>
    <property type="match status" value="1"/>
</dbReference>
<dbReference type="AlphaFoldDB" id="A0A7C4MMD8"/>
<accession>A0A7C4MMD8</accession>
<dbReference type="SMART" id="SM00388">
    <property type="entry name" value="HisKA"/>
    <property type="match status" value="1"/>
</dbReference>
<dbReference type="CDD" id="cd00130">
    <property type="entry name" value="PAS"/>
    <property type="match status" value="1"/>
</dbReference>
<feature type="domain" description="Response regulatory" evidence="11">
    <location>
        <begin position="10"/>
        <end position="124"/>
    </location>
</feature>
<dbReference type="EMBL" id="DSUH01000099">
    <property type="protein sequence ID" value="HGU32081.1"/>
    <property type="molecule type" value="Genomic_DNA"/>
</dbReference>
<dbReference type="CDD" id="cd00082">
    <property type="entry name" value="HisKA"/>
    <property type="match status" value="1"/>
</dbReference>
<dbReference type="InterPro" id="IPR003661">
    <property type="entry name" value="HisK_dim/P_dom"/>
</dbReference>
<comment type="catalytic activity">
    <reaction evidence="1">
        <text>ATP + protein L-histidine = ADP + protein N-phospho-L-histidine.</text>
        <dbReference type="EC" id="2.7.13.3"/>
    </reaction>
</comment>
<feature type="modified residue" description="4-aspartylphosphate" evidence="9">
    <location>
        <position position="582"/>
    </location>
</feature>
<dbReference type="InterPro" id="IPR004358">
    <property type="entry name" value="Sig_transdc_His_kin-like_C"/>
</dbReference>
<dbReference type="CDD" id="cd17569">
    <property type="entry name" value="REC_HupR-like"/>
    <property type="match status" value="1"/>
</dbReference>
<dbReference type="Pfam" id="PF02518">
    <property type="entry name" value="HATPase_c"/>
    <property type="match status" value="1"/>
</dbReference>
<dbReference type="Gene3D" id="1.10.287.130">
    <property type="match status" value="1"/>
</dbReference>
<keyword evidence="4" id="KW-0808">Transferase</keyword>
<name>A0A7C4MMD8_9BACT</name>
<reference evidence="14" key="1">
    <citation type="journal article" date="2020" name="mSystems">
        <title>Genome- and Community-Level Interaction Insights into Carbon Utilization and Element Cycling Functions of Hydrothermarchaeota in Hydrothermal Sediment.</title>
        <authorList>
            <person name="Zhou Z."/>
            <person name="Liu Y."/>
            <person name="Xu W."/>
            <person name="Pan J."/>
            <person name="Luo Z.H."/>
            <person name="Li M."/>
        </authorList>
    </citation>
    <scope>NUCLEOTIDE SEQUENCE [LARGE SCALE GENOMIC DNA]</scope>
    <source>
        <strain evidence="14">SpSt-477</strain>
    </source>
</reference>
<sequence length="668" mass="75065">MTDSSNQKIRLLYVDDDRENLTSFKAVFRRKYEVYLAESAKQALEILKETDIQVLITDQRMPEMKGSDLLEMVAERYPQILRYMLTGYSDFDPLVDAINKGRLQGYFSKPIDPDFIISRIEDGLQRHYLQWKNQILLEELQQREMFLNAIFEHIPDMIVVKDAGDLRFLRLNRSAESILGYRVEEMIGKTDYDVFPKEEADFFAAKDHEVLKGGKLVDIPEEPIQHADSSIRWLHTKKIPIQDASGAPRYLLGVSRDITAIKALREKEKLLENRLNQAQKMEAIGLLAGGIAHDFNNILMAIIGYSKLALNSLKKGSAIETYIRQVYDAGNRAKNLVQQILTIARRQSVEKKPVQVCMIAKEAIRFLRSSIPASIEIQTDWPSKAYVLADPGQIHQIFMNLCTNAVQAMETGIGVLGVTVRDHHVDVSRSAETGLDAGEYVRITISDTGKGIPEEQLNMIFEPYFTTKEKGVGTGLGLSIVHGIVKSYGGEISVQSQPGIGTTFTIDLPKMVTKEWADAESEEELLTGSERILLIDDEETIVQLSKEMLTTLGYRVTAMTQSKMALDLFRKNPLDYDLVVTDMTMPGMTGDLLAQECIKIRPDIPVILCTGFNRQINESRIAALGIRCMLLKPISIDVFSKTVRKVLDEANIQPTTSASYGLGSSVSR</sequence>
<dbReference type="PANTHER" id="PTHR43065">
    <property type="entry name" value="SENSOR HISTIDINE KINASE"/>
    <property type="match status" value="1"/>
</dbReference>
<dbReference type="Pfam" id="PF08448">
    <property type="entry name" value="PAS_4"/>
    <property type="match status" value="1"/>
</dbReference>
<dbReference type="PANTHER" id="PTHR43065:SF46">
    <property type="entry name" value="C4-DICARBOXYLATE TRANSPORT SENSOR PROTEIN DCTB"/>
    <property type="match status" value="1"/>
</dbReference>
<dbReference type="PROSITE" id="PS50109">
    <property type="entry name" value="HIS_KIN"/>
    <property type="match status" value="1"/>
</dbReference>
<keyword evidence="7" id="KW-0067">ATP-binding</keyword>
<comment type="caution">
    <text evidence="14">The sequence shown here is derived from an EMBL/GenBank/DDBJ whole genome shotgun (WGS) entry which is preliminary data.</text>
</comment>
<dbReference type="InterPro" id="IPR036890">
    <property type="entry name" value="HATPase_C_sf"/>
</dbReference>
<feature type="domain" description="PAC" evidence="13">
    <location>
        <begin position="218"/>
        <end position="270"/>
    </location>
</feature>
<evidence type="ECO:0000256" key="7">
    <source>
        <dbReference type="ARBA" id="ARBA00022840"/>
    </source>
</evidence>
<evidence type="ECO:0000256" key="3">
    <source>
        <dbReference type="ARBA" id="ARBA00022553"/>
    </source>
</evidence>
<evidence type="ECO:0000256" key="2">
    <source>
        <dbReference type="ARBA" id="ARBA00012438"/>
    </source>
</evidence>
<dbReference type="Gene3D" id="3.30.565.10">
    <property type="entry name" value="Histidine kinase-like ATPase, C-terminal domain"/>
    <property type="match status" value="1"/>
</dbReference>
<feature type="domain" description="Response regulatory" evidence="11">
    <location>
        <begin position="531"/>
        <end position="647"/>
    </location>
</feature>
<dbReference type="PROSITE" id="PS50113">
    <property type="entry name" value="PAC"/>
    <property type="match status" value="1"/>
</dbReference>
<keyword evidence="6" id="KW-0418">Kinase</keyword>
<proteinExistence type="predicted"/>
<evidence type="ECO:0000259" key="13">
    <source>
        <dbReference type="PROSITE" id="PS50113"/>
    </source>
</evidence>
<dbReference type="SUPFAM" id="SSF52172">
    <property type="entry name" value="CheY-like"/>
    <property type="match status" value="2"/>
</dbReference>
<dbReference type="InterPro" id="IPR000700">
    <property type="entry name" value="PAS-assoc_C"/>
</dbReference>
<dbReference type="InterPro" id="IPR000014">
    <property type="entry name" value="PAS"/>
</dbReference>
<keyword evidence="8" id="KW-0902">Two-component regulatory system</keyword>
<dbReference type="InterPro" id="IPR005467">
    <property type="entry name" value="His_kinase_dom"/>
</dbReference>
<dbReference type="GO" id="GO:0005524">
    <property type="term" value="F:ATP binding"/>
    <property type="evidence" value="ECO:0007669"/>
    <property type="project" value="UniProtKB-KW"/>
</dbReference>
<dbReference type="Pfam" id="PF00072">
    <property type="entry name" value="Response_reg"/>
    <property type="match status" value="2"/>
</dbReference>
<protein>
    <recommendedName>
        <fullName evidence="2">histidine kinase</fullName>
        <ecNumber evidence="2">2.7.13.3</ecNumber>
    </recommendedName>
</protein>
<dbReference type="EC" id="2.7.13.3" evidence="2"/>
<evidence type="ECO:0000259" key="12">
    <source>
        <dbReference type="PROSITE" id="PS50112"/>
    </source>
</evidence>
<dbReference type="Gene3D" id="3.40.50.2300">
    <property type="match status" value="2"/>
</dbReference>
<dbReference type="InterPro" id="IPR013656">
    <property type="entry name" value="PAS_4"/>
</dbReference>
<dbReference type="InterPro" id="IPR035965">
    <property type="entry name" value="PAS-like_dom_sf"/>
</dbReference>
<dbReference type="InterPro" id="IPR003594">
    <property type="entry name" value="HATPase_dom"/>
</dbReference>
<feature type="domain" description="Histidine kinase" evidence="10">
    <location>
        <begin position="290"/>
        <end position="512"/>
    </location>
</feature>